<dbReference type="InterPro" id="IPR050065">
    <property type="entry name" value="GlmU-like"/>
</dbReference>
<feature type="binding site" evidence="18">
    <location>
        <position position="31"/>
    </location>
    <ligand>
        <name>UDP-N-acetyl-alpha-D-glucosamine</name>
        <dbReference type="ChEBI" id="CHEBI:57705"/>
    </ligand>
</feature>
<evidence type="ECO:0000256" key="15">
    <source>
        <dbReference type="ARBA" id="ARBA00048247"/>
    </source>
</evidence>
<feature type="active site" description="Proton acceptor" evidence="18">
    <location>
        <position position="377"/>
    </location>
</feature>
<dbReference type="EMBL" id="JBITLV010000005">
    <property type="protein sequence ID" value="MFI7588722.1"/>
    <property type="molecule type" value="Genomic_DNA"/>
</dbReference>
<comment type="subcellular location">
    <subcellularLocation>
        <location evidence="1 18">Cytoplasm</location>
    </subcellularLocation>
</comment>
<evidence type="ECO:0000313" key="21">
    <source>
        <dbReference type="EMBL" id="MFI7588722.1"/>
    </source>
</evidence>
<evidence type="ECO:0000256" key="8">
    <source>
        <dbReference type="ARBA" id="ARBA00022737"/>
    </source>
</evidence>
<evidence type="ECO:0000256" key="10">
    <source>
        <dbReference type="ARBA" id="ARBA00022960"/>
    </source>
</evidence>
<feature type="binding site" evidence="18">
    <location>
        <begin position="89"/>
        <end position="90"/>
    </location>
    <ligand>
        <name>UDP-N-acetyl-alpha-D-glucosamine</name>
        <dbReference type="ChEBI" id="CHEBI:57705"/>
    </ligand>
</feature>
<feature type="binding site" evidence="18">
    <location>
        <begin position="115"/>
        <end position="117"/>
    </location>
    <ligand>
        <name>UDP-N-acetyl-alpha-D-glucosamine</name>
        <dbReference type="ChEBI" id="CHEBI:57705"/>
    </ligand>
</feature>
<feature type="region of interest" description="Disordered" evidence="19">
    <location>
        <begin position="461"/>
        <end position="490"/>
    </location>
</feature>
<feature type="binding site" evidence="18">
    <location>
        <begin position="400"/>
        <end position="401"/>
    </location>
    <ligand>
        <name>acetyl-CoA</name>
        <dbReference type="ChEBI" id="CHEBI:57288"/>
    </ligand>
</feature>
<protein>
    <recommendedName>
        <fullName evidence="18">Bifunctional protein GlmU</fullName>
    </recommendedName>
    <domain>
        <recommendedName>
            <fullName evidence="18">UDP-N-acetylglucosamine pyrophosphorylase</fullName>
            <ecNumber evidence="18">2.7.7.23</ecNumber>
        </recommendedName>
        <alternativeName>
            <fullName evidence="18">N-acetylglucosamine-1-phosphate uridyltransferase</fullName>
        </alternativeName>
    </domain>
    <domain>
        <recommendedName>
            <fullName evidence="18">Glucosamine-1-phosphate N-acetyltransferase</fullName>
            <ecNumber evidence="18">2.3.1.157</ecNumber>
        </recommendedName>
    </domain>
</protein>
<dbReference type="InterPro" id="IPR005882">
    <property type="entry name" value="Bifunctional_GlmU"/>
</dbReference>
<dbReference type="CDD" id="cd03353">
    <property type="entry name" value="LbH_GlmU_C"/>
    <property type="match status" value="1"/>
</dbReference>
<dbReference type="Gene3D" id="2.160.10.10">
    <property type="entry name" value="Hexapeptide repeat proteins"/>
    <property type="match status" value="1"/>
</dbReference>
<dbReference type="CDD" id="cd02540">
    <property type="entry name" value="GT2_GlmU_N_bac"/>
    <property type="match status" value="1"/>
</dbReference>
<dbReference type="InterPro" id="IPR025877">
    <property type="entry name" value="MobA-like_NTP_Trfase"/>
</dbReference>
<feature type="binding site" evidence="18">
    <location>
        <position position="437"/>
    </location>
    <ligand>
        <name>acetyl-CoA</name>
        <dbReference type="ChEBI" id="CHEBI:57288"/>
    </ligand>
</feature>
<comment type="catalytic activity">
    <reaction evidence="15 18">
        <text>alpha-D-glucosamine 1-phosphate + acetyl-CoA = N-acetyl-alpha-D-glucosamine 1-phosphate + CoA + H(+)</text>
        <dbReference type="Rhea" id="RHEA:13725"/>
        <dbReference type="ChEBI" id="CHEBI:15378"/>
        <dbReference type="ChEBI" id="CHEBI:57287"/>
        <dbReference type="ChEBI" id="CHEBI:57288"/>
        <dbReference type="ChEBI" id="CHEBI:57776"/>
        <dbReference type="ChEBI" id="CHEBI:58516"/>
        <dbReference type="EC" id="2.3.1.157"/>
    </reaction>
</comment>
<evidence type="ECO:0000256" key="14">
    <source>
        <dbReference type="ARBA" id="ARBA00023316"/>
    </source>
</evidence>
<evidence type="ECO:0000256" key="2">
    <source>
        <dbReference type="ARBA" id="ARBA00007707"/>
    </source>
</evidence>
<evidence type="ECO:0000256" key="12">
    <source>
        <dbReference type="ARBA" id="ARBA00023268"/>
    </source>
</evidence>
<name>A0ABW8ASZ7_9ACTN</name>
<feature type="binding site" evidence="18">
    <location>
        <position position="391"/>
    </location>
    <ligand>
        <name>UDP-N-acetyl-alpha-D-glucosamine</name>
        <dbReference type="ChEBI" id="CHEBI:57705"/>
    </ligand>
</feature>
<feature type="region of interest" description="Pyrophosphorylase" evidence="18">
    <location>
        <begin position="1"/>
        <end position="244"/>
    </location>
</feature>
<dbReference type="EC" id="2.7.7.23" evidence="18"/>
<dbReference type="InterPro" id="IPR038009">
    <property type="entry name" value="GlmU_C_LbH"/>
</dbReference>
<evidence type="ECO:0000256" key="17">
    <source>
        <dbReference type="ARBA" id="ARBA00049628"/>
    </source>
</evidence>
<comment type="pathway">
    <text evidence="18">Nucleotide-sugar biosynthesis; UDP-N-acetyl-alpha-D-glucosamine biosynthesis; N-acetyl-alpha-D-glucosamine 1-phosphate from alpha-D-glucosamine 6-phosphate (route II): step 2/2.</text>
</comment>
<feature type="binding site" evidence="18">
    <location>
        <begin position="17"/>
        <end position="20"/>
    </location>
    <ligand>
        <name>UDP-N-acetyl-alpha-D-glucosamine</name>
        <dbReference type="ChEBI" id="CHEBI:57705"/>
    </ligand>
</feature>
<sequence>MSDRPSAPSGALAVVLLAAGEGKRMRSSLPKVLHEIGGRSLVGHALAAARGLSPDHLAVVVRHGRDQVVERVTRLDPAAVIADQDDVPGTGRAVACGLAALPAAALAGGTVVVTYGDVPLLTTATLKRLVAVHGQERNAVTVLTAHVADPTGYGRVLRDPEGLVRGIVEHRDAAPHELEITEINSGIYVFAADVLTSALKRVGSANDQGEVYLTDTIGIARADGHRVGAVVTDDVAQVEGVNDRVQLAALGAELNRRVVEGWMRSGVTVVDPATTWVDVDARLAPDVTLRPGTQVLAGTTVATGAVVGPDTTLEACEVGAGAEVVRSHGRSAVIGAGADVGPFSYLRPGTVLGAEGKIGAFVETKNVTIGERSKVPHLSYVGDATIGRDANIGAATVFVNYDGVAKHRTTVGDGARVGSDTMLVAPVVIGDGAYTAAGSVITEDVPSGALGVARGRQRNIPGWVGARRPGSVSAKAAEAAGDAGEGPAGP</sequence>
<comment type="function">
    <text evidence="17 18">Catalyzes the last two sequential reactions in the de novo biosynthetic pathway for UDP-N-acetylglucosamine (UDP-GlcNAc). The C-terminal domain catalyzes the transfer of acetyl group from acetyl coenzyme A to glucosamine-1-phosphate (GlcN-1-P) to produce N-acetylglucosamine-1-phosphate (GlcNAc-1-P), which is converted into UDP-GlcNAc by the transfer of uridine 5-monophosphate (from uridine 5-triphosphate), a reaction catalyzed by the N-terminal domain.</text>
</comment>
<feature type="region of interest" description="Linker" evidence="18">
    <location>
        <begin position="245"/>
        <end position="265"/>
    </location>
</feature>
<evidence type="ECO:0000313" key="22">
    <source>
        <dbReference type="Proteomes" id="UP001612915"/>
    </source>
</evidence>
<comment type="caution">
    <text evidence="21">The sequence shown here is derived from an EMBL/GenBank/DDBJ whole genome shotgun (WGS) entry which is preliminary data.</text>
</comment>
<comment type="similarity">
    <text evidence="2 18">In the C-terminal section; belongs to the transferase hexapeptide repeat family.</text>
</comment>
<evidence type="ECO:0000256" key="13">
    <source>
        <dbReference type="ARBA" id="ARBA00023315"/>
    </source>
</evidence>
<evidence type="ECO:0000256" key="18">
    <source>
        <dbReference type="HAMAP-Rule" id="MF_01631"/>
    </source>
</evidence>
<evidence type="ECO:0000256" key="4">
    <source>
        <dbReference type="ARBA" id="ARBA00022490"/>
    </source>
</evidence>
<feature type="domain" description="MobA-like NTP transferase" evidence="20">
    <location>
        <begin position="14"/>
        <end position="146"/>
    </location>
</feature>
<feature type="binding site" evidence="18">
    <location>
        <position position="84"/>
    </location>
    <ligand>
        <name>UDP-N-acetyl-alpha-D-glucosamine</name>
        <dbReference type="ChEBI" id="CHEBI:57705"/>
    </ligand>
</feature>
<dbReference type="EC" id="2.3.1.157" evidence="18"/>
<keyword evidence="13 18" id="KW-0012">Acyltransferase</keyword>
<feature type="binding site" evidence="18">
    <location>
        <position position="169"/>
    </location>
    <ligand>
        <name>UDP-N-acetyl-alpha-D-glucosamine</name>
        <dbReference type="ChEBI" id="CHEBI:57705"/>
    </ligand>
</feature>
<dbReference type="InterPro" id="IPR001451">
    <property type="entry name" value="Hexapep"/>
</dbReference>
<keyword evidence="8 18" id="KW-0677">Repeat</keyword>
<organism evidence="21 22">
    <name type="scientific">Spongisporangium articulatum</name>
    <dbReference type="NCBI Taxonomy" id="3362603"/>
    <lineage>
        <taxon>Bacteria</taxon>
        <taxon>Bacillati</taxon>
        <taxon>Actinomycetota</taxon>
        <taxon>Actinomycetes</taxon>
        <taxon>Kineosporiales</taxon>
        <taxon>Kineosporiaceae</taxon>
        <taxon>Spongisporangium</taxon>
    </lineage>
</organism>
<dbReference type="NCBIfam" id="TIGR01173">
    <property type="entry name" value="glmU"/>
    <property type="match status" value="1"/>
</dbReference>
<keyword evidence="10 18" id="KW-0133">Cell shape</keyword>
<evidence type="ECO:0000256" key="5">
    <source>
        <dbReference type="ARBA" id="ARBA00022679"/>
    </source>
</evidence>
<evidence type="ECO:0000256" key="3">
    <source>
        <dbReference type="ARBA" id="ARBA00007947"/>
    </source>
</evidence>
<evidence type="ECO:0000256" key="7">
    <source>
        <dbReference type="ARBA" id="ARBA00022723"/>
    </source>
</evidence>
<evidence type="ECO:0000256" key="19">
    <source>
        <dbReference type="SAM" id="MobiDB-lite"/>
    </source>
</evidence>
<keyword evidence="11 18" id="KW-0573">Peptidoglycan synthesis</keyword>
<feature type="binding site" evidence="18">
    <location>
        <position position="419"/>
    </location>
    <ligand>
        <name>acetyl-CoA</name>
        <dbReference type="ChEBI" id="CHEBI:57288"/>
    </ligand>
</feature>
<comment type="pathway">
    <text evidence="18">Nucleotide-sugar biosynthesis; UDP-N-acetyl-alpha-D-glucosamine biosynthesis; UDP-N-acetyl-alpha-D-glucosamine from N-acetyl-alpha-D-glucosamine 1-phosphate: step 1/1.</text>
</comment>
<feature type="binding site" evidence="18">
    <location>
        <position position="380"/>
    </location>
    <ligand>
        <name>UDP-N-acetyl-alpha-D-glucosamine</name>
        <dbReference type="ChEBI" id="CHEBI:57705"/>
    </ligand>
</feature>
<evidence type="ECO:0000256" key="6">
    <source>
        <dbReference type="ARBA" id="ARBA00022695"/>
    </source>
</evidence>
<keyword evidence="9 18" id="KW-0460">Magnesium</keyword>
<evidence type="ECO:0000259" key="20">
    <source>
        <dbReference type="Pfam" id="PF12804"/>
    </source>
</evidence>
<feature type="region of interest" description="N-acetyltransferase" evidence="18">
    <location>
        <begin position="266"/>
        <end position="490"/>
    </location>
</feature>
<feature type="binding site" evidence="18">
    <location>
        <position position="154"/>
    </location>
    <ligand>
        <name>UDP-N-acetyl-alpha-D-glucosamine</name>
        <dbReference type="ChEBI" id="CHEBI:57705"/>
    </ligand>
</feature>
<feature type="binding site" evidence="18">
    <location>
        <position position="365"/>
    </location>
    <ligand>
        <name>UDP-N-acetyl-alpha-D-glucosamine</name>
        <dbReference type="ChEBI" id="CHEBI:57705"/>
    </ligand>
</feature>
<keyword evidence="5 18" id="KW-0808">Transferase</keyword>
<evidence type="ECO:0000256" key="16">
    <source>
        <dbReference type="ARBA" id="ARBA00048493"/>
    </source>
</evidence>
<dbReference type="SUPFAM" id="SSF51161">
    <property type="entry name" value="Trimeric LpxA-like enzymes"/>
    <property type="match status" value="1"/>
</dbReference>
<feature type="binding site" evidence="18">
    <location>
        <position position="242"/>
    </location>
    <ligand>
        <name>Mg(2+)</name>
        <dbReference type="ChEBI" id="CHEBI:18420"/>
    </ligand>
</feature>
<keyword evidence="22" id="KW-1185">Reference proteome</keyword>
<comment type="similarity">
    <text evidence="3 18">In the N-terminal section; belongs to the N-acetylglucosamine-1-phosphate uridyltransferase family.</text>
</comment>
<keyword evidence="7 18" id="KW-0479">Metal-binding</keyword>
<dbReference type="GO" id="GO:0003977">
    <property type="term" value="F:UDP-N-acetylglucosamine diphosphorylase activity"/>
    <property type="evidence" value="ECO:0007669"/>
    <property type="project" value="UniProtKB-EC"/>
</dbReference>
<dbReference type="RefSeq" id="WP_398282698.1">
    <property type="nucleotide sequence ID" value="NZ_JBITLV010000005.1"/>
</dbReference>
<keyword evidence="6 18" id="KW-0548">Nucleotidyltransferase</keyword>
<dbReference type="HAMAP" id="MF_01631">
    <property type="entry name" value="GlmU"/>
    <property type="match status" value="1"/>
</dbReference>
<keyword evidence="12 18" id="KW-0511">Multifunctional enzyme</keyword>
<feature type="binding site" evidence="18">
    <location>
        <position position="184"/>
    </location>
    <ligand>
        <name>UDP-N-acetyl-alpha-D-glucosamine</name>
        <dbReference type="ChEBI" id="CHEBI:57705"/>
    </ligand>
</feature>
<feature type="binding site" evidence="18">
    <location>
        <position position="454"/>
    </location>
    <ligand>
        <name>acetyl-CoA</name>
        <dbReference type="ChEBI" id="CHEBI:57288"/>
    </ligand>
</feature>
<keyword evidence="4 18" id="KW-0963">Cytoplasm</keyword>
<comment type="catalytic activity">
    <reaction evidence="16 18">
        <text>N-acetyl-alpha-D-glucosamine 1-phosphate + UTP + H(+) = UDP-N-acetyl-alpha-D-glucosamine + diphosphate</text>
        <dbReference type="Rhea" id="RHEA:13509"/>
        <dbReference type="ChEBI" id="CHEBI:15378"/>
        <dbReference type="ChEBI" id="CHEBI:33019"/>
        <dbReference type="ChEBI" id="CHEBI:46398"/>
        <dbReference type="ChEBI" id="CHEBI:57705"/>
        <dbReference type="ChEBI" id="CHEBI:57776"/>
        <dbReference type="EC" id="2.7.7.23"/>
    </reaction>
</comment>
<reference evidence="21 22" key="1">
    <citation type="submission" date="2024-10" db="EMBL/GenBank/DDBJ databases">
        <title>The Natural Products Discovery Center: Release of the First 8490 Sequenced Strains for Exploring Actinobacteria Biosynthetic Diversity.</title>
        <authorList>
            <person name="Kalkreuter E."/>
            <person name="Kautsar S.A."/>
            <person name="Yang D."/>
            <person name="Bader C.D."/>
            <person name="Teijaro C.N."/>
            <person name="Fluegel L."/>
            <person name="Davis C.M."/>
            <person name="Simpson J.R."/>
            <person name="Lauterbach L."/>
            <person name="Steele A.D."/>
            <person name="Gui C."/>
            <person name="Meng S."/>
            <person name="Li G."/>
            <person name="Viehrig K."/>
            <person name="Ye F."/>
            <person name="Su P."/>
            <person name="Kiefer A.F."/>
            <person name="Nichols A."/>
            <person name="Cepeda A.J."/>
            <person name="Yan W."/>
            <person name="Fan B."/>
            <person name="Jiang Y."/>
            <person name="Adhikari A."/>
            <person name="Zheng C.-J."/>
            <person name="Schuster L."/>
            <person name="Cowan T.M."/>
            <person name="Smanski M.J."/>
            <person name="Chevrette M.G."/>
            <person name="De Carvalho L.P.S."/>
            <person name="Shen B."/>
        </authorList>
    </citation>
    <scope>NUCLEOTIDE SEQUENCE [LARGE SCALE GENOMIC DNA]</scope>
    <source>
        <strain evidence="21 22">NPDC049639</strain>
    </source>
</reference>
<accession>A0ABW8ASZ7</accession>
<evidence type="ECO:0000256" key="1">
    <source>
        <dbReference type="ARBA" id="ARBA00004496"/>
    </source>
</evidence>
<feature type="binding site" evidence="18">
    <location>
        <position position="347"/>
    </location>
    <ligand>
        <name>UDP-N-acetyl-alpha-D-glucosamine</name>
        <dbReference type="ChEBI" id="CHEBI:57705"/>
    </ligand>
</feature>
<dbReference type="Gene3D" id="3.90.550.10">
    <property type="entry name" value="Spore Coat Polysaccharide Biosynthesis Protein SpsA, Chain A"/>
    <property type="match status" value="1"/>
</dbReference>
<dbReference type="PANTHER" id="PTHR43584">
    <property type="entry name" value="NUCLEOTIDYL TRANSFERASE"/>
    <property type="match status" value="1"/>
</dbReference>
<feature type="binding site" evidence="18">
    <location>
        <position position="117"/>
    </location>
    <ligand>
        <name>Mg(2+)</name>
        <dbReference type="ChEBI" id="CHEBI:18420"/>
    </ligand>
</feature>
<evidence type="ECO:0000256" key="11">
    <source>
        <dbReference type="ARBA" id="ARBA00022984"/>
    </source>
</evidence>
<proteinExistence type="inferred from homology"/>
<dbReference type="InterPro" id="IPR011004">
    <property type="entry name" value="Trimer_LpxA-like_sf"/>
</dbReference>
<dbReference type="PANTHER" id="PTHR43584:SF3">
    <property type="entry name" value="BIFUNCTIONAL PROTEIN GLMU"/>
    <property type="match status" value="1"/>
</dbReference>
<keyword evidence="14 18" id="KW-0961">Cell wall biogenesis/degradation</keyword>
<dbReference type="Proteomes" id="UP001612915">
    <property type="component" value="Unassembled WGS sequence"/>
</dbReference>
<dbReference type="NCBIfam" id="NF010932">
    <property type="entry name" value="PRK14352.1"/>
    <property type="match status" value="1"/>
</dbReference>
<dbReference type="InterPro" id="IPR029044">
    <property type="entry name" value="Nucleotide-diphossugar_trans"/>
</dbReference>
<dbReference type="SUPFAM" id="SSF53448">
    <property type="entry name" value="Nucleotide-diphospho-sugar transferases"/>
    <property type="match status" value="1"/>
</dbReference>
<comment type="cofactor">
    <cofactor evidence="18">
        <name>Mg(2+)</name>
        <dbReference type="ChEBI" id="CHEBI:18420"/>
    </cofactor>
    <text evidence="18">Binds 1 Mg(2+) ion per subunit.</text>
</comment>
<evidence type="ECO:0000256" key="9">
    <source>
        <dbReference type="ARBA" id="ARBA00022842"/>
    </source>
</evidence>
<feature type="binding site" evidence="18">
    <location>
        <position position="242"/>
    </location>
    <ligand>
        <name>UDP-N-acetyl-alpha-D-glucosamine</name>
        <dbReference type="ChEBI" id="CHEBI:57705"/>
    </ligand>
</feature>
<dbReference type="Pfam" id="PF12804">
    <property type="entry name" value="NTP_transf_3"/>
    <property type="match status" value="1"/>
</dbReference>
<comment type="subunit">
    <text evidence="18">Homotrimer.</text>
</comment>
<comment type="pathway">
    <text evidence="18">Bacterial outer membrane biogenesis; LPS lipid A biosynthesis.</text>
</comment>
<gene>
    <name evidence="18 21" type="primary">glmU</name>
    <name evidence="21" type="ORF">ACIB24_16755</name>
</gene>
<feature type="binding site" evidence="18">
    <location>
        <position position="394"/>
    </location>
    <ligand>
        <name>acetyl-CoA</name>
        <dbReference type="ChEBI" id="CHEBI:57288"/>
    </ligand>
</feature>
<dbReference type="Pfam" id="PF00132">
    <property type="entry name" value="Hexapep"/>
    <property type="match status" value="1"/>
</dbReference>